<dbReference type="Proteomes" id="UP001165439">
    <property type="component" value="Unassembled WGS sequence"/>
</dbReference>
<evidence type="ECO:0000313" key="1">
    <source>
        <dbReference type="EMBL" id="MDM3952905.1"/>
    </source>
</evidence>
<accession>A0AAW7HHP9</accession>
<dbReference type="AlphaFoldDB" id="A0AAW7HHP9"/>
<dbReference type="EMBL" id="JAJSRF020000001">
    <property type="protein sequence ID" value="MDM3952905.1"/>
    <property type="molecule type" value="Genomic_DNA"/>
</dbReference>
<name>A0AAW7HHP9_9PSED</name>
<dbReference type="Gene3D" id="2.60.40.10">
    <property type="entry name" value="Immunoglobulins"/>
    <property type="match status" value="1"/>
</dbReference>
<protein>
    <submittedName>
        <fullName evidence="1">Uncharacterized protein</fullName>
    </submittedName>
</protein>
<reference evidence="1" key="1">
    <citation type="submission" date="2023-06" db="EMBL/GenBank/DDBJ databases">
        <title>MBL-encoding genomic islands in Pseudomonas spp. in Poland.</title>
        <authorList>
            <person name="Urbanowicz P."/>
            <person name="Izdebski R."/>
            <person name="Biedrzycka M."/>
            <person name="Gniadkowski M."/>
        </authorList>
    </citation>
    <scope>NUCLEOTIDE SEQUENCE</scope>
    <source>
        <strain evidence="1">NMI5768_13</strain>
    </source>
</reference>
<organism evidence="1 2">
    <name type="scientific">Pseudomonas alloputida</name>
    <dbReference type="NCBI Taxonomy" id="1940621"/>
    <lineage>
        <taxon>Bacteria</taxon>
        <taxon>Pseudomonadati</taxon>
        <taxon>Pseudomonadota</taxon>
        <taxon>Gammaproteobacteria</taxon>
        <taxon>Pseudomonadales</taxon>
        <taxon>Pseudomonadaceae</taxon>
        <taxon>Pseudomonas</taxon>
    </lineage>
</organism>
<comment type="caution">
    <text evidence="1">The sequence shown here is derived from an EMBL/GenBank/DDBJ whole genome shotgun (WGS) entry which is preliminary data.</text>
</comment>
<dbReference type="RefSeq" id="WP_198748506.1">
    <property type="nucleotide sequence ID" value="NZ_JAJSRF020000001.1"/>
</dbReference>
<evidence type="ECO:0000313" key="2">
    <source>
        <dbReference type="Proteomes" id="UP001165439"/>
    </source>
</evidence>
<proteinExistence type="predicted"/>
<dbReference type="InterPro" id="IPR013783">
    <property type="entry name" value="Ig-like_fold"/>
</dbReference>
<sequence>MSEVIQPSFSAGEVAPATYARVDLGRYYTALKTCRNFVVLPEGGVQNRSGLKFITGMKSNAVRGRLIPFQFSTEQTYILEFGNLYIRFISMGGQVISGGVPYEISSPYTTAQLQDLKFTQSADVLTIVHPDHPPRELSRLGPTNWTLTAITFEPGIAAPTGLSASPRTGGSGDTTEYQYKITAVSSISEGSVESWASNTATVNSFDDKPGATLSWAAVAGADHYNVYKNKSSGVFGFIGQSAGTNFTDINITPETDNTVPIGYNPFADGNNPSVVGYYQQRMAFAASRASPQTVWMSRTGDFHNFGYSDPNKDDDGIEFVIASRQVNQIRHLVSLRELLAMTSGAEIAITGSSDSGITPANVSAAEQSYFGCSDVIPAIYANTALYIQARGGKLSTLAYNYVSDGFQPQDVSVMSSHLLRGFTIQDQAFALAPNGVLWMARNDGMLLGFTFLPDQQVFGWSWHDTDGEVESVASVPEGDEDALYLIVKRTINGATRRYIERMATRQLTKFGSGDYWFDRAFFVDCGLTYDGRRGGSAVLLNGVDWKYPEQLTLSVSTSTFNSGMVGRSVIMYGGGDETSIGDVLTVKITSYASPTVVMVEPQTVVPASLRGIPATRWGLAATTISGLSHLEGKTVSILGDGNVVPQQVVTGGSVTLDSPTLVAHIGLPITADFETLDITLQNNQSFLGNKKRINQVVVLCQESRGIFAGPDADHLDEFKQRAGENYGEPIELLTGRAEMDIQCQWDSNGRLFIRQSDPLPLTILGVMPNVQAGG</sequence>
<gene>
    <name evidence="1" type="ORF">LU674_011265</name>
</gene>